<feature type="domain" description="RNA polymerase sigma factor 70 region 4 type 2" evidence="6">
    <location>
        <begin position="128"/>
        <end position="180"/>
    </location>
</feature>
<dbReference type="Gene3D" id="1.10.1740.10">
    <property type="match status" value="1"/>
</dbReference>
<evidence type="ECO:0000313" key="8">
    <source>
        <dbReference type="EMBL" id="RHD78243.1"/>
    </source>
</evidence>
<name>A0A395YT85_PARDI</name>
<dbReference type="GO" id="GO:0006352">
    <property type="term" value="P:DNA-templated transcription initiation"/>
    <property type="evidence" value="ECO:0007669"/>
    <property type="project" value="InterPro"/>
</dbReference>
<evidence type="ECO:0000259" key="6">
    <source>
        <dbReference type="Pfam" id="PF08281"/>
    </source>
</evidence>
<dbReference type="Proteomes" id="UP000441609">
    <property type="component" value="Unassembled WGS sequence"/>
</dbReference>
<evidence type="ECO:0000313" key="9">
    <source>
        <dbReference type="Proteomes" id="UP000284660"/>
    </source>
</evidence>
<dbReference type="Pfam" id="PF04542">
    <property type="entry name" value="Sigma70_r2"/>
    <property type="match status" value="1"/>
</dbReference>
<dbReference type="SUPFAM" id="SSF88946">
    <property type="entry name" value="Sigma2 domain of RNA polymerase sigma factors"/>
    <property type="match status" value="1"/>
</dbReference>
<reference evidence="7 10" key="2">
    <citation type="journal article" date="2019" name="Nat. Med.">
        <title>A library of human gut bacterial isolates paired with longitudinal multiomics data enables mechanistic microbiome research.</title>
        <authorList>
            <person name="Poyet M."/>
            <person name="Groussin M."/>
            <person name="Gibbons S.M."/>
            <person name="Avila-Pacheco J."/>
            <person name="Jiang X."/>
            <person name="Kearney S.M."/>
            <person name="Perrotta A.R."/>
            <person name="Berdy B."/>
            <person name="Zhao S."/>
            <person name="Lieberman T.D."/>
            <person name="Swanson P.K."/>
            <person name="Smith M."/>
            <person name="Roesemann S."/>
            <person name="Alexander J.E."/>
            <person name="Rich S.A."/>
            <person name="Livny J."/>
            <person name="Vlamakis H."/>
            <person name="Clish C."/>
            <person name="Bullock K."/>
            <person name="Deik A."/>
            <person name="Scott J."/>
            <person name="Pierce K.A."/>
            <person name="Xavier R.J."/>
            <person name="Alm E.J."/>
        </authorList>
    </citation>
    <scope>NUCLEOTIDE SEQUENCE [LARGE SCALE GENOMIC DNA]</scope>
    <source>
        <strain evidence="7 10">BIOML-A20</strain>
    </source>
</reference>
<dbReference type="GO" id="GO:0016987">
    <property type="term" value="F:sigma factor activity"/>
    <property type="evidence" value="ECO:0007669"/>
    <property type="project" value="UniProtKB-KW"/>
</dbReference>
<keyword evidence="3" id="KW-0731">Sigma factor</keyword>
<dbReference type="InterPro" id="IPR039425">
    <property type="entry name" value="RNA_pol_sigma-70-like"/>
</dbReference>
<dbReference type="SUPFAM" id="SSF88659">
    <property type="entry name" value="Sigma3 and sigma4 domains of RNA polymerase sigma factors"/>
    <property type="match status" value="1"/>
</dbReference>
<dbReference type="NCBIfam" id="TIGR02937">
    <property type="entry name" value="sigma70-ECF"/>
    <property type="match status" value="1"/>
</dbReference>
<comment type="similarity">
    <text evidence="1">Belongs to the sigma-70 factor family. ECF subfamily.</text>
</comment>
<dbReference type="Pfam" id="PF08281">
    <property type="entry name" value="Sigma70_r4_2"/>
    <property type="match status" value="1"/>
</dbReference>
<feature type="domain" description="RNA polymerase sigma-70 region 2" evidence="5">
    <location>
        <begin position="26"/>
        <end position="90"/>
    </location>
</feature>
<reference evidence="8 9" key="1">
    <citation type="submission" date="2018-08" db="EMBL/GenBank/DDBJ databases">
        <title>A genome reference for cultivated species of the human gut microbiota.</title>
        <authorList>
            <person name="Zou Y."/>
            <person name="Xue W."/>
            <person name="Luo G."/>
        </authorList>
    </citation>
    <scope>NUCLEOTIDE SEQUENCE [LARGE SCALE GENOMIC DNA]</scope>
    <source>
        <strain evidence="8 9">AM30-4</strain>
    </source>
</reference>
<dbReference type="InterPro" id="IPR013325">
    <property type="entry name" value="RNA_pol_sigma_r2"/>
</dbReference>
<evidence type="ECO:0000259" key="5">
    <source>
        <dbReference type="Pfam" id="PF04542"/>
    </source>
</evidence>
<evidence type="ECO:0000256" key="4">
    <source>
        <dbReference type="ARBA" id="ARBA00023163"/>
    </source>
</evidence>
<accession>A0A395YT85</accession>
<dbReference type="NCBIfam" id="TIGR02985">
    <property type="entry name" value="Sig70_bacteroi1"/>
    <property type="match status" value="1"/>
</dbReference>
<protein>
    <submittedName>
        <fullName evidence="8">RNA polymerase sigma-70 factor</fullName>
    </submittedName>
</protein>
<dbReference type="InterPro" id="IPR013324">
    <property type="entry name" value="RNA_pol_sigma_r3/r4-like"/>
</dbReference>
<keyword evidence="2" id="KW-0805">Transcription regulation</keyword>
<dbReference type="RefSeq" id="WP_008780573.1">
    <property type="nucleotide sequence ID" value="NZ_BQOC01000001.1"/>
</dbReference>
<dbReference type="InterPro" id="IPR014327">
    <property type="entry name" value="RNA_pol_sigma70_bacteroid"/>
</dbReference>
<evidence type="ECO:0000256" key="1">
    <source>
        <dbReference type="ARBA" id="ARBA00010641"/>
    </source>
</evidence>
<dbReference type="OrthoDB" id="9782991at2"/>
<organism evidence="8 9">
    <name type="scientific">Parabacteroides distasonis</name>
    <dbReference type="NCBI Taxonomy" id="823"/>
    <lineage>
        <taxon>Bacteria</taxon>
        <taxon>Pseudomonadati</taxon>
        <taxon>Bacteroidota</taxon>
        <taxon>Bacteroidia</taxon>
        <taxon>Bacteroidales</taxon>
        <taxon>Tannerellaceae</taxon>
        <taxon>Parabacteroides</taxon>
    </lineage>
</organism>
<dbReference type="Proteomes" id="UP000284660">
    <property type="component" value="Unassembled WGS sequence"/>
</dbReference>
<dbReference type="AlphaFoldDB" id="A0A395YT85"/>
<evidence type="ECO:0000313" key="10">
    <source>
        <dbReference type="Proteomes" id="UP000441609"/>
    </source>
</evidence>
<dbReference type="InterPro" id="IPR013249">
    <property type="entry name" value="RNA_pol_sigma70_r4_t2"/>
</dbReference>
<dbReference type="EMBL" id="QSJN01000001">
    <property type="protein sequence ID" value="RHD78243.1"/>
    <property type="molecule type" value="Genomic_DNA"/>
</dbReference>
<evidence type="ECO:0000256" key="2">
    <source>
        <dbReference type="ARBA" id="ARBA00023015"/>
    </source>
</evidence>
<dbReference type="Gene3D" id="1.10.10.10">
    <property type="entry name" value="Winged helix-like DNA-binding domain superfamily/Winged helix DNA-binding domain"/>
    <property type="match status" value="1"/>
</dbReference>
<proteinExistence type="inferred from homology"/>
<evidence type="ECO:0000313" key="7">
    <source>
        <dbReference type="EMBL" id="MSB75014.1"/>
    </source>
</evidence>
<dbReference type="PANTHER" id="PTHR43133">
    <property type="entry name" value="RNA POLYMERASE ECF-TYPE SIGMA FACTO"/>
    <property type="match status" value="1"/>
</dbReference>
<dbReference type="InterPro" id="IPR036388">
    <property type="entry name" value="WH-like_DNA-bd_sf"/>
</dbReference>
<gene>
    <name evidence="8" type="ORF">DW782_02830</name>
    <name evidence="7" type="ORF">GKD70_17270</name>
</gene>
<dbReference type="EMBL" id="WKMO01000017">
    <property type="protein sequence ID" value="MSB75014.1"/>
    <property type="molecule type" value="Genomic_DNA"/>
</dbReference>
<dbReference type="InterPro" id="IPR007627">
    <property type="entry name" value="RNA_pol_sigma70_r2"/>
</dbReference>
<dbReference type="InterPro" id="IPR014284">
    <property type="entry name" value="RNA_pol_sigma-70_dom"/>
</dbReference>
<evidence type="ECO:0000256" key="3">
    <source>
        <dbReference type="ARBA" id="ARBA00023082"/>
    </source>
</evidence>
<dbReference type="PANTHER" id="PTHR43133:SF46">
    <property type="entry name" value="RNA POLYMERASE SIGMA-70 FACTOR ECF SUBFAMILY"/>
    <property type="match status" value="1"/>
</dbReference>
<dbReference type="GO" id="GO:0003677">
    <property type="term" value="F:DNA binding"/>
    <property type="evidence" value="ECO:0007669"/>
    <property type="project" value="InterPro"/>
</dbReference>
<sequence length="200" mass="23450">MTFVLIVKEDIISRINNGDAKAFEQLYTTFYVYLCAVATKYVYNSEAAREIVNDVFMNVWNHHSALIHPVNAYLIRSVRNYCLNYLRDKRQQEVPLSDVQESLLSIQELQIDADPHPLAYLENKEFEEKIYRAVDSLPAKCRDIFVQYLYHNKTYEEIAITNHISSSTVRVQIKIGLAKLRELLGDLYPLFLLIFNFFEK</sequence>
<comment type="caution">
    <text evidence="8">The sequence shown here is derived from an EMBL/GenBank/DDBJ whole genome shotgun (WGS) entry which is preliminary data.</text>
</comment>
<keyword evidence="4" id="KW-0804">Transcription</keyword>